<dbReference type="SUPFAM" id="SSF161098">
    <property type="entry name" value="MetI-like"/>
    <property type="match status" value="1"/>
</dbReference>
<feature type="domain" description="ABC transmembrane type-1" evidence="6">
    <location>
        <begin position="26"/>
        <end position="222"/>
    </location>
</feature>
<dbReference type="CDD" id="cd06261">
    <property type="entry name" value="TM_PBP2"/>
    <property type="match status" value="1"/>
</dbReference>
<comment type="caution">
    <text evidence="7">The sequence shown here is derived from an EMBL/GenBank/DDBJ whole genome shotgun (WGS) entry which is preliminary data.</text>
</comment>
<dbReference type="InterPro" id="IPR000515">
    <property type="entry name" value="MetI-like"/>
</dbReference>
<evidence type="ECO:0000313" key="7">
    <source>
        <dbReference type="EMBL" id="PAB59877.1"/>
    </source>
</evidence>
<feature type="transmembrane region" description="Helical" evidence="5">
    <location>
        <begin position="201"/>
        <end position="223"/>
    </location>
</feature>
<evidence type="ECO:0000256" key="2">
    <source>
        <dbReference type="ARBA" id="ARBA00022692"/>
    </source>
</evidence>
<keyword evidence="5" id="KW-0813">Transport</keyword>
<feature type="transmembrane region" description="Helical" evidence="5">
    <location>
        <begin position="156"/>
        <end position="181"/>
    </location>
</feature>
<evidence type="ECO:0000256" key="3">
    <source>
        <dbReference type="ARBA" id="ARBA00022989"/>
    </source>
</evidence>
<dbReference type="OrthoDB" id="9781724at2"/>
<organism evidence="7 8">
    <name type="scientific">Anaeromicrobium sediminis</name>
    <dbReference type="NCBI Taxonomy" id="1478221"/>
    <lineage>
        <taxon>Bacteria</taxon>
        <taxon>Bacillati</taxon>
        <taxon>Bacillota</taxon>
        <taxon>Clostridia</taxon>
        <taxon>Peptostreptococcales</taxon>
        <taxon>Thermotaleaceae</taxon>
        <taxon>Anaeromicrobium</taxon>
    </lineage>
</organism>
<dbReference type="Gene3D" id="1.10.3720.10">
    <property type="entry name" value="MetI-like"/>
    <property type="match status" value="1"/>
</dbReference>
<protein>
    <submittedName>
        <fullName evidence="7">Tungstate transporter permease</fullName>
    </submittedName>
</protein>
<dbReference type="Pfam" id="PF00528">
    <property type="entry name" value="BPD_transp_1"/>
    <property type="match status" value="1"/>
</dbReference>
<dbReference type="NCBIfam" id="NF038017">
    <property type="entry name" value="ABC_perm1"/>
    <property type="match status" value="1"/>
</dbReference>
<keyword evidence="3 5" id="KW-1133">Transmembrane helix</keyword>
<sequence length="229" mass="24953">MSYILDGFKEAINLLLSLNTEIYSIILLSIYVSISSTIISALIGIPAGFYMGLKNFRFKKTITRIIYTCMSLPPVVVGLLVAILISRRGPLGEYELLFTSTAMISAQTLLVTPIIIGIVFNSTKERGPAILEVCKTLGGTPLDTLILLFREMKKTILVSIVTGFGRAISEVGAVMIVGGNIKNHTRVMTSFIAMNNSMGNYSMSIAMGLVLLSISFFTNSILYNMTGDR</sequence>
<dbReference type="InterPro" id="IPR035906">
    <property type="entry name" value="MetI-like_sf"/>
</dbReference>
<accession>A0A267MKA4</accession>
<evidence type="ECO:0000256" key="4">
    <source>
        <dbReference type="ARBA" id="ARBA00023136"/>
    </source>
</evidence>
<dbReference type="PANTHER" id="PTHR43632">
    <property type="entry name" value="PERMEASE COMPONENT OF TUNGSTATE ABC TRANSPORTER"/>
    <property type="match status" value="1"/>
</dbReference>
<comment type="subcellular location">
    <subcellularLocation>
        <location evidence="5">Cell membrane</location>
        <topology evidence="5">Multi-pass membrane protein</topology>
    </subcellularLocation>
    <subcellularLocation>
        <location evidence="1">Membrane</location>
        <topology evidence="1">Multi-pass membrane protein</topology>
    </subcellularLocation>
</comment>
<keyword evidence="2 5" id="KW-0812">Transmembrane</keyword>
<evidence type="ECO:0000313" key="8">
    <source>
        <dbReference type="Proteomes" id="UP000216024"/>
    </source>
</evidence>
<proteinExistence type="inferred from homology"/>
<feature type="transmembrane region" description="Helical" evidence="5">
    <location>
        <begin position="22"/>
        <end position="53"/>
    </location>
</feature>
<dbReference type="GO" id="GO:0005886">
    <property type="term" value="C:plasma membrane"/>
    <property type="evidence" value="ECO:0007669"/>
    <property type="project" value="UniProtKB-SubCell"/>
</dbReference>
<dbReference type="PROSITE" id="PS50928">
    <property type="entry name" value="ABC_TM1"/>
    <property type="match status" value="1"/>
</dbReference>
<gene>
    <name evidence="7" type="ORF">CCE28_07945</name>
</gene>
<dbReference type="RefSeq" id="WP_095132732.1">
    <property type="nucleotide sequence ID" value="NZ_NIBG01000005.1"/>
</dbReference>
<name>A0A267MKA4_9FIRM</name>
<feature type="transmembrane region" description="Helical" evidence="5">
    <location>
        <begin position="65"/>
        <end position="85"/>
    </location>
</feature>
<evidence type="ECO:0000259" key="6">
    <source>
        <dbReference type="PROSITE" id="PS50928"/>
    </source>
</evidence>
<dbReference type="AlphaFoldDB" id="A0A267MKA4"/>
<dbReference type="InterPro" id="IPR049783">
    <property type="entry name" value="ABC_perm_TupB-like"/>
</dbReference>
<dbReference type="EMBL" id="NIBG01000005">
    <property type="protein sequence ID" value="PAB59877.1"/>
    <property type="molecule type" value="Genomic_DNA"/>
</dbReference>
<keyword evidence="8" id="KW-1185">Reference proteome</keyword>
<evidence type="ECO:0000256" key="1">
    <source>
        <dbReference type="ARBA" id="ARBA00004141"/>
    </source>
</evidence>
<dbReference type="Proteomes" id="UP000216024">
    <property type="component" value="Unassembled WGS sequence"/>
</dbReference>
<dbReference type="GO" id="GO:0055085">
    <property type="term" value="P:transmembrane transport"/>
    <property type="evidence" value="ECO:0007669"/>
    <property type="project" value="InterPro"/>
</dbReference>
<keyword evidence="4 5" id="KW-0472">Membrane</keyword>
<dbReference type="PANTHER" id="PTHR43632:SF1">
    <property type="entry name" value="PERMEASE COMPONENT OF TUNGSTATE ABC TRANSPORTER"/>
    <property type="match status" value="1"/>
</dbReference>
<evidence type="ECO:0000256" key="5">
    <source>
        <dbReference type="RuleBase" id="RU363032"/>
    </source>
</evidence>
<comment type="similarity">
    <text evidence="5">Belongs to the binding-protein-dependent transport system permease family.</text>
</comment>
<reference evidence="7 8" key="1">
    <citation type="submission" date="2017-06" db="EMBL/GenBank/DDBJ databases">
        <title>Draft genome sequence of anaerobic fermentative bacterium Anaeromicrobium sediminis DY2726D isolated from West Pacific Ocean sediments.</title>
        <authorList>
            <person name="Zeng X."/>
        </authorList>
    </citation>
    <scope>NUCLEOTIDE SEQUENCE [LARGE SCALE GENOMIC DNA]</scope>
    <source>
        <strain evidence="7 8">DY2726D</strain>
    </source>
</reference>
<feature type="transmembrane region" description="Helical" evidence="5">
    <location>
        <begin position="97"/>
        <end position="120"/>
    </location>
</feature>